<name>A0ABQ8VPX0_9AGAR</name>
<reference evidence="2" key="1">
    <citation type="submission" date="2022-08" db="EMBL/GenBank/DDBJ databases">
        <title>A Global Phylogenomic Analysis of the Shiitake Genus Lentinula.</title>
        <authorList>
            <consortium name="DOE Joint Genome Institute"/>
            <person name="Sierra-Patev S."/>
            <person name="Min B."/>
            <person name="Naranjo-Ortiz M."/>
            <person name="Looney B."/>
            <person name="Konkel Z."/>
            <person name="Slot J.C."/>
            <person name="Sakamoto Y."/>
            <person name="Steenwyk J.L."/>
            <person name="Rokas A."/>
            <person name="Carro J."/>
            <person name="Camarero S."/>
            <person name="Ferreira P."/>
            <person name="Molpeceres G."/>
            <person name="Ruiz-Duenas F.J."/>
            <person name="Serrano A."/>
            <person name="Henrissat B."/>
            <person name="Drula E."/>
            <person name="Hughes K.W."/>
            <person name="Mata J.L."/>
            <person name="Ishikawa N.K."/>
            <person name="Vargas-Isla R."/>
            <person name="Ushijima S."/>
            <person name="Smith C.A."/>
            <person name="Ahrendt S."/>
            <person name="Andreopoulos W."/>
            <person name="He G."/>
            <person name="Labutti K."/>
            <person name="Lipzen A."/>
            <person name="Ng V."/>
            <person name="Riley R."/>
            <person name="Sandor L."/>
            <person name="Barry K."/>
            <person name="Martinez A.T."/>
            <person name="Xiao Y."/>
            <person name="Gibbons J.G."/>
            <person name="Terashima K."/>
            <person name="Grigoriev I.V."/>
            <person name="Hibbett D.S."/>
        </authorList>
    </citation>
    <scope>NUCLEOTIDE SEQUENCE</scope>
    <source>
        <strain evidence="2">RHP3577 ss4</strain>
    </source>
</reference>
<protein>
    <submittedName>
        <fullName evidence="2">Uncharacterized protein</fullName>
    </submittedName>
</protein>
<evidence type="ECO:0000313" key="2">
    <source>
        <dbReference type="EMBL" id="KAJ4498397.1"/>
    </source>
</evidence>
<keyword evidence="3" id="KW-1185">Reference proteome</keyword>
<dbReference type="Proteomes" id="UP001150217">
    <property type="component" value="Unassembled WGS sequence"/>
</dbReference>
<feature type="region of interest" description="Disordered" evidence="1">
    <location>
        <begin position="71"/>
        <end position="120"/>
    </location>
</feature>
<organism evidence="2 3">
    <name type="scientific">Lentinula lateritia</name>
    <dbReference type="NCBI Taxonomy" id="40482"/>
    <lineage>
        <taxon>Eukaryota</taxon>
        <taxon>Fungi</taxon>
        <taxon>Dikarya</taxon>
        <taxon>Basidiomycota</taxon>
        <taxon>Agaricomycotina</taxon>
        <taxon>Agaricomycetes</taxon>
        <taxon>Agaricomycetidae</taxon>
        <taxon>Agaricales</taxon>
        <taxon>Marasmiineae</taxon>
        <taxon>Omphalotaceae</taxon>
        <taxon>Lentinula</taxon>
    </lineage>
</organism>
<accession>A0ABQ8VPX0</accession>
<dbReference type="EMBL" id="JANVFT010000016">
    <property type="protein sequence ID" value="KAJ4498397.1"/>
    <property type="molecule type" value="Genomic_DNA"/>
</dbReference>
<comment type="caution">
    <text evidence="2">The sequence shown here is derived from an EMBL/GenBank/DDBJ whole genome shotgun (WGS) entry which is preliminary data.</text>
</comment>
<sequence>MIFGTKLDHTQILIQLDKDIECSLRLEGPNQLSVLGHFVDDVPSVNVTADPRPKALKRKLIETGASDIDSKRVPRIQVPRTQVPRIQVPRTQVPRIQVPRTQVPRIQVPRTQVPRIQVPRTQVPQIQVPQMQASQTTQVP</sequence>
<evidence type="ECO:0000313" key="3">
    <source>
        <dbReference type="Proteomes" id="UP001150217"/>
    </source>
</evidence>
<proteinExistence type="predicted"/>
<evidence type="ECO:0000256" key="1">
    <source>
        <dbReference type="SAM" id="MobiDB-lite"/>
    </source>
</evidence>
<gene>
    <name evidence="2" type="ORF">C8R41DRAFT_864857</name>
</gene>